<protein>
    <submittedName>
        <fullName evidence="1">Uncharacterized protein</fullName>
    </submittedName>
</protein>
<sequence length="37" mass="4122">MFQSGGWMMGAEVNAFFKNSNAFLHSSSKLKVTSFFS</sequence>
<evidence type="ECO:0000313" key="1">
    <source>
        <dbReference type="EMBL" id="MCI52395.1"/>
    </source>
</evidence>
<name>A0A392SWF3_9FABA</name>
<evidence type="ECO:0000313" key="2">
    <source>
        <dbReference type="Proteomes" id="UP000265520"/>
    </source>
</evidence>
<dbReference type="EMBL" id="LXQA010446663">
    <property type="protein sequence ID" value="MCI52395.1"/>
    <property type="molecule type" value="Genomic_DNA"/>
</dbReference>
<comment type="caution">
    <text evidence="1">The sequence shown here is derived from an EMBL/GenBank/DDBJ whole genome shotgun (WGS) entry which is preliminary data.</text>
</comment>
<proteinExistence type="predicted"/>
<keyword evidence="2" id="KW-1185">Reference proteome</keyword>
<dbReference type="AlphaFoldDB" id="A0A392SWF3"/>
<accession>A0A392SWF3</accession>
<feature type="non-terminal residue" evidence="1">
    <location>
        <position position="37"/>
    </location>
</feature>
<dbReference type="Proteomes" id="UP000265520">
    <property type="component" value="Unassembled WGS sequence"/>
</dbReference>
<organism evidence="1 2">
    <name type="scientific">Trifolium medium</name>
    <dbReference type="NCBI Taxonomy" id="97028"/>
    <lineage>
        <taxon>Eukaryota</taxon>
        <taxon>Viridiplantae</taxon>
        <taxon>Streptophyta</taxon>
        <taxon>Embryophyta</taxon>
        <taxon>Tracheophyta</taxon>
        <taxon>Spermatophyta</taxon>
        <taxon>Magnoliopsida</taxon>
        <taxon>eudicotyledons</taxon>
        <taxon>Gunneridae</taxon>
        <taxon>Pentapetalae</taxon>
        <taxon>rosids</taxon>
        <taxon>fabids</taxon>
        <taxon>Fabales</taxon>
        <taxon>Fabaceae</taxon>
        <taxon>Papilionoideae</taxon>
        <taxon>50 kb inversion clade</taxon>
        <taxon>NPAAA clade</taxon>
        <taxon>Hologalegina</taxon>
        <taxon>IRL clade</taxon>
        <taxon>Trifolieae</taxon>
        <taxon>Trifolium</taxon>
    </lineage>
</organism>
<reference evidence="1 2" key="1">
    <citation type="journal article" date="2018" name="Front. Plant Sci.">
        <title>Red Clover (Trifolium pratense) and Zigzag Clover (T. medium) - A Picture of Genomic Similarities and Differences.</title>
        <authorList>
            <person name="Dluhosova J."/>
            <person name="Istvanek J."/>
            <person name="Nedelnik J."/>
            <person name="Repkova J."/>
        </authorList>
    </citation>
    <scope>NUCLEOTIDE SEQUENCE [LARGE SCALE GENOMIC DNA]</scope>
    <source>
        <strain evidence="2">cv. 10/8</strain>
        <tissue evidence="1">Leaf</tissue>
    </source>
</reference>